<dbReference type="Proteomes" id="UP000092993">
    <property type="component" value="Unassembled WGS sequence"/>
</dbReference>
<sequence length="74" mass="8967">MKFSVVISLPLVLPKRRKQRWLHTRNRNAMHVVPDYRNHVIRKDALWTAAMGHRKFTHRSLLFLMSVTVRFLRM</sequence>
<comment type="caution">
    <text evidence="1">The sequence shown here is derived from an EMBL/GenBank/DDBJ whole genome shotgun (WGS) entry which is preliminary data.</text>
</comment>
<reference evidence="1 2" key="1">
    <citation type="submission" date="2016-03" db="EMBL/GenBank/DDBJ databases">
        <title>Whole genome sequencing of Grifola frondosa 9006-11.</title>
        <authorList>
            <person name="Min B."/>
            <person name="Park H."/>
            <person name="Kim J.-G."/>
            <person name="Cho H."/>
            <person name="Oh Y.-L."/>
            <person name="Kong W.-S."/>
            <person name="Choi I.-G."/>
        </authorList>
    </citation>
    <scope>NUCLEOTIDE SEQUENCE [LARGE SCALE GENOMIC DNA]</scope>
    <source>
        <strain evidence="1 2">9006-11</strain>
    </source>
</reference>
<accession>A0A1C7LWI4</accession>
<evidence type="ECO:0000313" key="1">
    <source>
        <dbReference type="EMBL" id="OBZ68349.1"/>
    </source>
</evidence>
<dbReference type="AlphaFoldDB" id="A0A1C7LWI4"/>
<proteinExistence type="predicted"/>
<keyword evidence="2" id="KW-1185">Reference proteome</keyword>
<evidence type="ECO:0000313" key="2">
    <source>
        <dbReference type="Proteomes" id="UP000092993"/>
    </source>
</evidence>
<organism evidence="1 2">
    <name type="scientific">Grifola frondosa</name>
    <name type="common">Maitake</name>
    <name type="synonym">Polyporus frondosus</name>
    <dbReference type="NCBI Taxonomy" id="5627"/>
    <lineage>
        <taxon>Eukaryota</taxon>
        <taxon>Fungi</taxon>
        <taxon>Dikarya</taxon>
        <taxon>Basidiomycota</taxon>
        <taxon>Agaricomycotina</taxon>
        <taxon>Agaricomycetes</taxon>
        <taxon>Polyporales</taxon>
        <taxon>Grifolaceae</taxon>
        <taxon>Grifola</taxon>
    </lineage>
</organism>
<gene>
    <name evidence="1" type="ORF">A0H81_11785</name>
</gene>
<dbReference type="EMBL" id="LUGG01000022">
    <property type="protein sequence ID" value="OBZ68349.1"/>
    <property type="molecule type" value="Genomic_DNA"/>
</dbReference>
<name>A0A1C7LWI4_GRIFR</name>
<protein>
    <submittedName>
        <fullName evidence="1">Uncharacterized protein</fullName>
    </submittedName>
</protein>